<dbReference type="Gene3D" id="2.30.29.30">
    <property type="entry name" value="Pleckstrin-homology domain (PH domain)/Phosphotyrosine-binding domain (PTB)"/>
    <property type="match status" value="2"/>
</dbReference>
<dbReference type="InterPro" id="IPR001202">
    <property type="entry name" value="WW_dom"/>
</dbReference>
<evidence type="ECO:0000256" key="2">
    <source>
        <dbReference type="SAM" id="MobiDB-lite"/>
    </source>
</evidence>
<dbReference type="SUPFAM" id="SSF50729">
    <property type="entry name" value="PH domain-like"/>
    <property type="match status" value="2"/>
</dbReference>
<feature type="compositionally biased region" description="Low complexity" evidence="2">
    <location>
        <begin position="104"/>
        <end position="113"/>
    </location>
</feature>
<feature type="compositionally biased region" description="Basic and acidic residues" evidence="2">
    <location>
        <begin position="342"/>
        <end position="351"/>
    </location>
</feature>
<evidence type="ECO:0000259" key="4">
    <source>
        <dbReference type="PROSITE" id="PS50020"/>
    </source>
</evidence>
<sequence length="916" mass="100893">MSVDVTNRNGPVATPPTSLSLRSSHNQLLDSDATQQGSGTPPKCRKKYALTSIQAAMGLGEGLSSPSSSPASSPSQASNPSNPKVAKNGVNQLRKAGQDHNKNTTTLELGGSLETERGGVSFPKPEENQFHTLAADGREEDIFKLEAEQSPDSQGEPEPEDKSEFQIDSNINGTAEPKLNGNATDAGFDLIEADESDDISILSEKEMMVKMRIEEDGDELVLEEHDEEKNPLLIKESTVKNIKVSSGLELIYPLRSNFRLLRSEGKQRPPLHDLDACEEHQSFLWPGAHLPTLRSNFRLLRSGDDSPGPPPSSSPKQASSEDTPLLSAASCSSSCSSSSSPETKKDRRTGAKTDCALNRIQNLNPSDEELSWTTLSQESNSPEETDIWSEQSFQTDPDLPPGWKKITDMAGIYYWHIPTGTTQWERPATHPAQPGQMESKDADDHTNSTPQHTLCSLSPSIPDLEPRSTSLQGMPEPESPSQHREDEEKDLQAATVNPDPSLKEFEGATLRYASLKLRNRPSPEEEEPSKVNTDPERKSFAVRSLGWVEMAEEDLAPGKSSVAVNNCIRQLSYCKNDIRDTVGIWGEGKDMYLLLENNMLNLVDPMDRSVLHSQPITSIRVWGVGRDNGSWREEVKRDRKGWQKRGSDGDEPAGGGDHGGEEECQSDGRGLSPGQDPGGTRSAFTSRVSHTKDGAGSEVSGPLPRDDACGQTYRNGHIKWSYREPDKFFQQRRLDPSGSQCGRCYCHNQQTAGWTWPPPANCCFVFSCRSHPFSTHVYIKVSVCCLYSISDSDLHTFTRVQDEEEVLVECRVRFLSFMGVGRDVHTFAFIMDVGGHRFDCHVFWCEPNAGNVSEAVQAACMLRYQKCLVARPPSQKACSSSPPGESVSRRVSTSVKRGVLSLIDTLKHKRPVTELP</sequence>
<dbReference type="CDD" id="cd00201">
    <property type="entry name" value="WW"/>
    <property type="match status" value="1"/>
</dbReference>
<accession>Q4T309</accession>
<dbReference type="OrthoDB" id="5969782at2759"/>
<feature type="compositionally biased region" description="Polar residues" evidence="2">
    <location>
        <begin position="359"/>
        <end position="380"/>
    </location>
</feature>
<dbReference type="InterPro" id="IPR011993">
    <property type="entry name" value="PH-like_dom_sf"/>
</dbReference>
<dbReference type="GO" id="GO:0001540">
    <property type="term" value="F:amyloid-beta binding"/>
    <property type="evidence" value="ECO:0007669"/>
    <property type="project" value="InterPro"/>
</dbReference>
<dbReference type="GO" id="GO:0005737">
    <property type="term" value="C:cytoplasm"/>
    <property type="evidence" value="ECO:0007669"/>
    <property type="project" value="TreeGrafter"/>
</dbReference>
<dbReference type="Pfam" id="PF00640">
    <property type="entry name" value="PID"/>
    <property type="match status" value="2"/>
</dbReference>
<dbReference type="InterPro" id="IPR036020">
    <property type="entry name" value="WW_dom_sf"/>
</dbReference>
<dbReference type="PROSITE" id="PS01159">
    <property type="entry name" value="WW_DOMAIN_1"/>
    <property type="match status" value="1"/>
</dbReference>
<dbReference type="SUPFAM" id="SSF51045">
    <property type="entry name" value="WW domain"/>
    <property type="match status" value="1"/>
</dbReference>
<feature type="region of interest" description="Disordered" evidence="2">
    <location>
        <begin position="632"/>
        <end position="708"/>
    </location>
</feature>
<feature type="compositionally biased region" description="Basic and acidic residues" evidence="2">
    <location>
        <begin position="632"/>
        <end position="648"/>
    </location>
</feature>
<reference evidence="5" key="1">
    <citation type="journal article" date="2004" name="Nature">
        <title>Genome duplication in the teleost fish Tetraodon nigroviridis reveals the early vertebrate proto-karyotype.</title>
        <authorList>
            <person name="Jaillon O."/>
            <person name="Aury J.-M."/>
            <person name="Brunet F."/>
            <person name="Petit J.-L."/>
            <person name="Stange-Thomann N."/>
            <person name="Mauceli E."/>
            <person name="Bouneau L."/>
            <person name="Fischer C."/>
            <person name="Ozouf-Costaz C."/>
            <person name="Bernot A."/>
            <person name="Nicaud S."/>
            <person name="Jaffe D."/>
            <person name="Fisher S."/>
            <person name="Lutfalla G."/>
            <person name="Dossat C."/>
            <person name="Segurens B."/>
            <person name="Dasilva C."/>
            <person name="Salanoubat M."/>
            <person name="Levy M."/>
            <person name="Boudet N."/>
            <person name="Castellano S."/>
            <person name="Anthouard V."/>
            <person name="Jubin C."/>
            <person name="Castelli V."/>
            <person name="Katinka M."/>
            <person name="Vacherie B."/>
            <person name="Biemont C."/>
            <person name="Skalli Z."/>
            <person name="Cattolico L."/>
            <person name="Poulain J."/>
            <person name="De Berardinis V."/>
            <person name="Cruaud C."/>
            <person name="Duprat S."/>
            <person name="Brottier P."/>
            <person name="Coutanceau J.-P."/>
            <person name="Gouzy J."/>
            <person name="Parra G."/>
            <person name="Lardier G."/>
            <person name="Chapple C."/>
            <person name="McKernan K.J."/>
            <person name="McEwan P."/>
            <person name="Bosak S."/>
            <person name="Kellis M."/>
            <person name="Volff J.-N."/>
            <person name="Guigo R."/>
            <person name="Zody M.C."/>
            <person name="Mesirov J."/>
            <person name="Lindblad-Toh K."/>
            <person name="Birren B."/>
            <person name="Nusbaum C."/>
            <person name="Kahn D."/>
            <person name="Robinson-Rechavi M."/>
            <person name="Laudet V."/>
            <person name="Schachter V."/>
            <person name="Quetier F."/>
            <person name="Saurin W."/>
            <person name="Scarpelli C."/>
            <person name="Wincker P."/>
            <person name="Lander E.S."/>
            <person name="Weissenbach J."/>
            <person name="Roest Crollius H."/>
        </authorList>
    </citation>
    <scope>NUCLEOTIDE SEQUENCE [LARGE SCALE GENOMIC DNA]</scope>
</reference>
<dbReference type="SMART" id="SM00462">
    <property type="entry name" value="PTB"/>
    <property type="match status" value="1"/>
</dbReference>
<name>Q4T309_TETNG</name>
<dbReference type="FunFam" id="2.20.70.10:FF:000003">
    <property type="entry name" value="amyloid beta A4 precursor protein-binding family B member 2"/>
    <property type="match status" value="1"/>
</dbReference>
<feature type="compositionally biased region" description="Basic and acidic residues" evidence="2">
    <location>
        <begin position="136"/>
        <end position="147"/>
    </location>
</feature>
<dbReference type="GO" id="GO:0005634">
    <property type="term" value="C:nucleus"/>
    <property type="evidence" value="ECO:0007669"/>
    <property type="project" value="TreeGrafter"/>
</dbReference>
<dbReference type="AlphaFoldDB" id="Q4T309"/>
<keyword evidence="1" id="KW-0677">Repeat</keyword>
<feature type="region of interest" description="Disordered" evidence="2">
    <location>
        <begin position="1"/>
        <end position="46"/>
    </location>
</feature>
<protein>
    <submittedName>
        <fullName evidence="5">(spotted green pufferfish) hypothetical protein</fullName>
    </submittedName>
</protein>
<feature type="region of interest" description="Disordered" evidence="2">
    <location>
        <begin position="873"/>
        <end position="892"/>
    </location>
</feature>
<dbReference type="GO" id="GO:0006355">
    <property type="term" value="P:regulation of DNA-templated transcription"/>
    <property type="evidence" value="ECO:0007669"/>
    <property type="project" value="TreeGrafter"/>
</dbReference>
<feature type="compositionally biased region" description="Low complexity" evidence="2">
    <location>
        <begin position="64"/>
        <end position="83"/>
    </location>
</feature>
<gene>
    <name evidence="5" type="ORF">GSTENG00008068001</name>
</gene>
<evidence type="ECO:0000259" key="3">
    <source>
        <dbReference type="PROSITE" id="PS01179"/>
    </source>
</evidence>
<dbReference type="PROSITE" id="PS50020">
    <property type="entry name" value="WW_DOMAIN_2"/>
    <property type="match status" value="1"/>
</dbReference>
<dbReference type="InterPro" id="IPR039576">
    <property type="entry name" value="APBB1/2/3"/>
</dbReference>
<feature type="region of interest" description="Disordered" evidence="2">
    <location>
        <begin position="298"/>
        <end position="403"/>
    </location>
</feature>
<feature type="non-terminal residue" evidence="5">
    <location>
        <position position="1"/>
    </location>
</feature>
<feature type="compositionally biased region" description="Low complexity" evidence="2">
    <location>
        <begin position="327"/>
        <end position="340"/>
    </location>
</feature>
<dbReference type="InterPro" id="IPR006020">
    <property type="entry name" value="PTB/PI_dom"/>
</dbReference>
<dbReference type="FunFam" id="2.30.29.30:FF:000034">
    <property type="entry name" value="amyloid beta A4 precursor protein-binding family B member 2"/>
    <property type="match status" value="1"/>
</dbReference>
<dbReference type="PANTHER" id="PTHR14058">
    <property type="entry name" value="AMYLOID BETA A4 PRECURSOR PROTEIN-BINDING FAMILY B"/>
    <property type="match status" value="1"/>
</dbReference>
<dbReference type="PANTHER" id="PTHR14058:SF11">
    <property type="entry name" value="AMYLOID BETA PRECURSOR PROTEIN BINDING FAMILY B MEMBER 2"/>
    <property type="match status" value="1"/>
</dbReference>
<dbReference type="SMART" id="SM00456">
    <property type="entry name" value="WW"/>
    <property type="match status" value="1"/>
</dbReference>
<feature type="region of interest" description="Disordered" evidence="2">
    <location>
        <begin position="59"/>
        <end position="182"/>
    </location>
</feature>
<feature type="compositionally biased region" description="Polar residues" evidence="2">
    <location>
        <begin position="1"/>
        <end position="39"/>
    </location>
</feature>
<evidence type="ECO:0000256" key="1">
    <source>
        <dbReference type="ARBA" id="ARBA00022737"/>
    </source>
</evidence>
<dbReference type="KEGG" id="tng:GSTEN00008068G001"/>
<dbReference type="Gene3D" id="2.20.70.10">
    <property type="match status" value="1"/>
</dbReference>
<dbReference type="EMBL" id="CAAE01010141">
    <property type="protein sequence ID" value="CAF92723.1"/>
    <property type="molecule type" value="Genomic_DNA"/>
</dbReference>
<proteinExistence type="predicted"/>
<feature type="region of interest" description="Disordered" evidence="2">
    <location>
        <begin position="423"/>
        <end position="535"/>
    </location>
</feature>
<comment type="caution">
    <text evidence="5">The sequence shown here is derived from an EMBL/GenBank/DDBJ whole genome shotgun (WGS) entry which is preliminary data.</text>
</comment>
<feature type="domain" description="WW" evidence="4">
    <location>
        <begin position="397"/>
        <end position="429"/>
    </location>
</feature>
<dbReference type="CDD" id="cd01271">
    <property type="entry name" value="PTB2_Fe65"/>
    <property type="match status" value="1"/>
</dbReference>
<evidence type="ECO:0000313" key="5">
    <source>
        <dbReference type="EMBL" id="CAF92723.1"/>
    </source>
</evidence>
<organism evidence="5">
    <name type="scientific">Tetraodon nigroviridis</name>
    <name type="common">Spotted green pufferfish</name>
    <name type="synonym">Chelonodon nigroviridis</name>
    <dbReference type="NCBI Taxonomy" id="99883"/>
    <lineage>
        <taxon>Eukaryota</taxon>
        <taxon>Metazoa</taxon>
        <taxon>Chordata</taxon>
        <taxon>Craniata</taxon>
        <taxon>Vertebrata</taxon>
        <taxon>Euteleostomi</taxon>
        <taxon>Actinopterygii</taxon>
        <taxon>Neopterygii</taxon>
        <taxon>Teleostei</taxon>
        <taxon>Neoteleostei</taxon>
        <taxon>Acanthomorphata</taxon>
        <taxon>Eupercaria</taxon>
        <taxon>Tetraodontiformes</taxon>
        <taxon>Tetradontoidea</taxon>
        <taxon>Tetraodontidae</taxon>
        <taxon>Tetraodon</taxon>
    </lineage>
</organism>
<dbReference type="Pfam" id="PF00397">
    <property type="entry name" value="WW"/>
    <property type="match status" value="1"/>
</dbReference>
<dbReference type="PROSITE" id="PS01179">
    <property type="entry name" value="PID"/>
    <property type="match status" value="2"/>
</dbReference>
<feature type="compositionally biased region" description="Polar residues" evidence="2">
    <location>
        <begin position="447"/>
        <end position="459"/>
    </location>
</feature>
<feature type="domain" description="PID" evidence="3">
    <location>
        <begin position="539"/>
        <end position="627"/>
    </location>
</feature>
<feature type="domain" description="PID" evidence="3">
    <location>
        <begin position="801"/>
        <end position="873"/>
    </location>
</feature>
<reference evidence="5" key="2">
    <citation type="submission" date="2004-02" db="EMBL/GenBank/DDBJ databases">
        <authorList>
            <consortium name="Genoscope"/>
            <consortium name="Whitehead Institute Centre for Genome Research"/>
        </authorList>
    </citation>
    <scope>NUCLEOTIDE SEQUENCE</scope>
</reference>